<organism evidence="2">
    <name type="scientific">marine sediment metagenome</name>
    <dbReference type="NCBI Taxonomy" id="412755"/>
    <lineage>
        <taxon>unclassified sequences</taxon>
        <taxon>metagenomes</taxon>
        <taxon>ecological metagenomes</taxon>
    </lineage>
</organism>
<feature type="coiled-coil region" evidence="1">
    <location>
        <begin position="275"/>
        <end position="309"/>
    </location>
</feature>
<name>A0A0F8ZZC2_9ZZZZ</name>
<feature type="non-terminal residue" evidence="2">
    <location>
        <position position="1"/>
    </location>
</feature>
<accession>A0A0F8ZZC2</accession>
<evidence type="ECO:0000256" key="1">
    <source>
        <dbReference type="SAM" id="Coils"/>
    </source>
</evidence>
<sequence length="409" mass="44750">KKVTKAQLGRASAALSPGGFRGQKVSIPEADLGAVKRKIRAEYRKLDVDEADIPRWVKEVETREEIIQFTSLKEAKLDKGKATVIVIQPGFNATEDRYYPAEMLKRDYAIFEGQKMYADHPTEEEDNARPERSIKDWVATLVDVTVDEAGVVSGTAEIIEPWMMQKLAALRDKEMLSEMGISINAVGNASKGTIDGKETLVIEKLVAARSVDFVTEPGAGGSVTLYESDRSRDVDLIELSGLRERRPDLVSIIETDVRNEISKEVKKAMEDKDKIVELEGQVGTLTTENEDLKATAAKEAEVKAKAEAQATIKEAVDKAELPQASKDVLIARFGSAVTADGIEEAIQSEIDYVAKLSEAGKVKGLGPSKLEDEEKAKTALKESFKKSYISQGKSEEEAEKLAETAASGR</sequence>
<proteinExistence type="predicted"/>
<comment type="caution">
    <text evidence="2">The sequence shown here is derived from an EMBL/GenBank/DDBJ whole genome shotgun (WGS) entry which is preliminary data.</text>
</comment>
<keyword evidence="1" id="KW-0175">Coiled coil</keyword>
<dbReference type="AlphaFoldDB" id="A0A0F8ZZC2"/>
<reference evidence="2" key="1">
    <citation type="journal article" date="2015" name="Nature">
        <title>Complex archaea that bridge the gap between prokaryotes and eukaryotes.</title>
        <authorList>
            <person name="Spang A."/>
            <person name="Saw J.H."/>
            <person name="Jorgensen S.L."/>
            <person name="Zaremba-Niedzwiedzka K."/>
            <person name="Martijn J."/>
            <person name="Lind A.E."/>
            <person name="van Eijk R."/>
            <person name="Schleper C."/>
            <person name="Guy L."/>
            <person name="Ettema T.J."/>
        </authorList>
    </citation>
    <scope>NUCLEOTIDE SEQUENCE</scope>
</reference>
<gene>
    <name evidence="2" type="ORF">LCGC14_2715400</name>
</gene>
<protein>
    <submittedName>
        <fullName evidence="2">Uncharacterized protein</fullName>
    </submittedName>
</protein>
<evidence type="ECO:0000313" key="2">
    <source>
        <dbReference type="EMBL" id="KKK91195.1"/>
    </source>
</evidence>
<dbReference type="EMBL" id="LAZR01048761">
    <property type="protein sequence ID" value="KKK91195.1"/>
    <property type="molecule type" value="Genomic_DNA"/>
</dbReference>